<dbReference type="AlphaFoldDB" id="A0A212LFW1"/>
<gene>
    <name evidence="1" type="ORF">KL86PLE_40257</name>
</gene>
<accession>A0A212LFW1</accession>
<name>A0A212LFW1_9HYPH</name>
<reference evidence="1" key="1">
    <citation type="submission" date="2016-08" db="EMBL/GenBank/DDBJ databases">
        <authorList>
            <person name="Seilhamer J.J."/>
        </authorList>
    </citation>
    <scope>NUCLEOTIDE SEQUENCE</scope>
    <source>
        <strain evidence="1">86</strain>
    </source>
</reference>
<dbReference type="EMBL" id="FMJD01000008">
    <property type="protein sequence ID" value="SCM76452.1"/>
    <property type="molecule type" value="Genomic_DNA"/>
</dbReference>
<protein>
    <submittedName>
        <fullName evidence="1">Uncharacterized protein</fullName>
    </submittedName>
</protein>
<evidence type="ECO:0000313" key="1">
    <source>
        <dbReference type="EMBL" id="SCM76452.1"/>
    </source>
</evidence>
<organism evidence="1">
    <name type="scientific">uncultured Pleomorphomonas sp</name>
    <dbReference type="NCBI Taxonomy" id="442121"/>
    <lineage>
        <taxon>Bacteria</taxon>
        <taxon>Pseudomonadati</taxon>
        <taxon>Pseudomonadota</taxon>
        <taxon>Alphaproteobacteria</taxon>
        <taxon>Hyphomicrobiales</taxon>
        <taxon>Pleomorphomonadaceae</taxon>
        <taxon>Pleomorphomonas</taxon>
        <taxon>environmental samples</taxon>
    </lineage>
</organism>
<sequence>MFNKKFCSFTNVTVSLLDVHNSSKLNFESR</sequence>
<proteinExistence type="predicted"/>